<dbReference type="OrthoDB" id="20872at2759"/>
<keyword evidence="3" id="KW-1185">Reference proteome</keyword>
<dbReference type="Proteomes" id="UP000327118">
    <property type="component" value="Unassembled WGS sequence"/>
</dbReference>
<dbReference type="PANTHER" id="PTHR42345">
    <property type="entry name" value="TPR_REGION DOMAIN-CONTAINING PROTEIN"/>
    <property type="match status" value="1"/>
</dbReference>
<organism evidence="2 3">
    <name type="scientific">Aspergillus coremiiformis</name>
    <dbReference type="NCBI Taxonomy" id="138285"/>
    <lineage>
        <taxon>Eukaryota</taxon>
        <taxon>Fungi</taxon>
        <taxon>Dikarya</taxon>
        <taxon>Ascomycota</taxon>
        <taxon>Pezizomycotina</taxon>
        <taxon>Eurotiomycetes</taxon>
        <taxon>Eurotiomycetidae</taxon>
        <taxon>Eurotiales</taxon>
        <taxon>Aspergillaceae</taxon>
        <taxon>Aspergillus</taxon>
        <taxon>Aspergillus subgen. Circumdati</taxon>
    </lineage>
</organism>
<dbReference type="AlphaFoldDB" id="A0A5N6YUZ7"/>
<evidence type="ECO:0000313" key="3">
    <source>
        <dbReference type="Proteomes" id="UP000327118"/>
    </source>
</evidence>
<feature type="region of interest" description="Disordered" evidence="1">
    <location>
        <begin position="732"/>
        <end position="753"/>
    </location>
</feature>
<sequence length="968" mass="108118">MSQLRVVAFTTEPFFKIYFGDIEILRRPKCQQQKGPMILYAGNHESPSKKPVSEAGSQSSQRRKEDDHEGKCDVTPPSGYELNNKDIELLFSGSPYFLLEKGKYDRYYPQVIFPFDDHDPTIQDTWDRRPLPHASFAACTLHAHLPVPDRWAISKDSPIHLNSWRKAGSPKRATFDTGIFEVPNMLSMNGRDPGAVGFRHFLELPVADAVSYPEKPKMRLDYLQISSIPASELYELMERYHDTYELPAGAVHDRKKLLCDGPSTWKKIGVRNINLQSLVERLRTLTDLRRELLHGKRAATILDIESTRDLYSGLFTNFLYPPPRSLLADVGESHSLQAQIKALTVALSIRGAWVDFSLPEWRLYAGQLLWEVGPHADGDLLDLSTCSKPWIHPTLERRWLLIQMLLAAELLLRLDATVRVGILDNSKELKITAKDVEDFEKLRSGKVDWDLVAVRRFMDTFDISYKADEPGQLDFDPVIQTSHRKDEKNHHAFFENLLHRSMSGSAVVDTMESTGRCSLVPTYFDQQLQGLLMFAEEIGWPGLTGLSTRLQSTISNEAITNAYTKPVCNVLPAQAGVPLSKEEMHSRSSSRRLIVLHCSGDQTGSVQLGGWITRSWLSGFILPGEQTSHLLMATVLENDPDAIVKLGPIANLYGGFAYDGKSWWSKECVVGRVLASMQDTKECLGWLRSAIVPKDAWTVQSLDDTWFEVPVQPPLTILGKPRIEQGAKISRESTPLGHRGDRTSGAFSLPLDTPLETTPQTKVSFEVLTFSGKDGQSLPGTPHLVADRATMTFSMASETGSPRKVSFQLRYNVRFITSHECRPPKHFLSYPCTCPGGSGTSTPSSSSSGLKPHRLSGHPLHRVYTYKHVSLESLPGCFIPDDAFLEGHHRDKYEVVIVDARGGHERETFARAWCASVGYNAIIGRVGRSCLACCIREARAISVKIVLRVDACVGRTLSTPTLAGLKAI</sequence>
<accession>A0A5N6YUZ7</accession>
<protein>
    <submittedName>
        <fullName evidence="2">Uncharacterized protein</fullName>
    </submittedName>
</protein>
<reference evidence="3" key="1">
    <citation type="submission" date="2019-04" db="EMBL/GenBank/DDBJ databases">
        <title>Friends and foes A comparative genomics studyof 23 Aspergillus species from section Flavi.</title>
        <authorList>
            <consortium name="DOE Joint Genome Institute"/>
            <person name="Kjaerbolling I."/>
            <person name="Vesth T."/>
            <person name="Frisvad J.C."/>
            <person name="Nybo J.L."/>
            <person name="Theobald S."/>
            <person name="Kildgaard S."/>
            <person name="Isbrandt T."/>
            <person name="Kuo A."/>
            <person name="Sato A."/>
            <person name="Lyhne E.K."/>
            <person name="Kogle M.E."/>
            <person name="Wiebenga A."/>
            <person name="Kun R.S."/>
            <person name="Lubbers R.J."/>
            <person name="Makela M.R."/>
            <person name="Barry K."/>
            <person name="Chovatia M."/>
            <person name="Clum A."/>
            <person name="Daum C."/>
            <person name="Haridas S."/>
            <person name="He G."/>
            <person name="LaButti K."/>
            <person name="Lipzen A."/>
            <person name="Mondo S."/>
            <person name="Riley R."/>
            <person name="Salamov A."/>
            <person name="Simmons B.A."/>
            <person name="Magnuson J.K."/>
            <person name="Henrissat B."/>
            <person name="Mortensen U.H."/>
            <person name="Larsen T.O."/>
            <person name="Devries R.P."/>
            <person name="Grigoriev I.V."/>
            <person name="Machida M."/>
            <person name="Baker S.E."/>
            <person name="Andersen M.R."/>
        </authorList>
    </citation>
    <scope>NUCLEOTIDE SEQUENCE [LARGE SCALE GENOMIC DNA]</scope>
    <source>
        <strain evidence="3">CBS 553.77</strain>
    </source>
</reference>
<evidence type="ECO:0000313" key="2">
    <source>
        <dbReference type="EMBL" id="KAE8348713.1"/>
    </source>
</evidence>
<gene>
    <name evidence="2" type="ORF">BDV28DRAFT_142914</name>
</gene>
<feature type="compositionally biased region" description="Basic and acidic residues" evidence="1">
    <location>
        <begin position="62"/>
        <end position="72"/>
    </location>
</feature>
<name>A0A5N6YUZ7_9EURO</name>
<dbReference type="PANTHER" id="PTHR42345:SF2">
    <property type="entry name" value="HELICASE-LIKE PROTEIN"/>
    <property type="match status" value="1"/>
</dbReference>
<evidence type="ECO:0000256" key="1">
    <source>
        <dbReference type="SAM" id="MobiDB-lite"/>
    </source>
</evidence>
<proteinExistence type="predicted"/>
<dbReference type="EMBL" id="ML739416">
    <property type="protein sequence ID" value="KAE8348713.1"/>
    <property type="molecule type" value="Genomic_DNA"/>
</dbReference>
<feature type="region of interest" description="Disordered" evidence="1">
    <location>
        <begin position="40"/>
        <end position="77"/>
    </location>
</feature>